<dbReference type="InterPro" id="IPR001640">
    <property type="entry name" value="Lgt"/>
</dbReference>
<dbReference type="AlphaFoldDB" id="V6Q656"/>
<feature type="transmembrane region" description="Helical" evidence="7">
    <location>
        <begin position="177"/>
        <end position="195"/>
    </location>
</feature>
<organism evidence="8 9">
    <name type="scientific">Vagococcus lutrae LBD1</name>
    <dbReference type="NCBI Taxonomy" id="1408226"/>
    <lineage>
        <taxon>Bacteria</taxon>
        <taxon>Bacillati</taxon>
        <taxon>Bacillota</taxon>
        <taxon>Bacilli</taxon>
        <taxon>Lactobacillales</taxon>
        <taxon>Enterococcaceae</taxon>
        <taxon>Vagococcus</taxon>
    </lineage>
</organism>
<keyword evidence="3 7" id="KW-0808">Transferase</keyword>
<dbReference type="UniPathway" id="UPA00664"/>
<keyword evidence="9" id="KW-1185">Reference proteome</keyword>
<keyword evidence="2 7" id="KW-1003">Cell membrane</keyword>
<evidence type="ECO:0000256" key="3">
    <source>
        <dbReference type="ARBA" id="ARBA00022679"/>
    </source>
</evidence>
<accession>V6Q656</accession>
<evidence type="ECO:0000256" key="7">
    <source>
        <dbReference type="HAMAP-Rule" id="MF_01147"/>
    </source>
</evidence>
<comment type="subcellular location">
    <subcellularLocation>
        <location evidence="7">Cell membrane</location>
        <topology evidence="7">Multi-pass membrane protein</topology>
    </subcellularLocation>
</comment>
<dbReference type="GO" id="GO:0008961">
    <property type="term" value="F:phosphatidylglycerol-prolipoprotein diacylglyceryl transferase activity"/>
    <property type="evidence" value="ECO:0007669"/>
    <property type="project" value="UniProtKB-UniRule"/>
</dbReference>
<feature type="transmembrane region" description="Helical" evidence="7">
    <location>
        <begin position="20"/>
        <end position="41"/>
    </location>
</feature>
<comment type="caution">
    <text evidence="8">The sequence shown here is derived from an EMBL/GenBank/DDBJ whole genome shotgun (WGS) entry which is preliminary data.</text>
</comment>
<dbReference type="Pfam" id="PF01790">
    <property type="entry name" value="LGT"/>
    <property type="match status" value="1"/>
</dbReference>
<keyword evidence="4 7" id="KW-0812">Transmembrane</keyword>
<evidence type="ECO:0000313" key="8">
    <source>
        <dbReference type="EMBL" id="EST90599.1"/>
    </source>
</evidence>
<feature type="binding site" evidence="7">
    <location>
        <position position="135"/>
    </location>
    <ligand>
        <name>a 1,2-diacyl-sn-glycero-3-phospho-(1'-sn-glycerol)</name>
        <dbReference type="ChEBI" id="CHEBI:64716"/>
    </ligand>
</feature>
<dbReference type="NCBIfam" id="TIGR00544">
    <property type="entry name" value="lgt"/>
    <property type="match status" value="1"/>
</dbReference>
<dbReference type="PANTHER" id="PTHR30589:SF0">
    <property type="entry name" value="PHOSPHATIDYLGLYCEROL--PROLIPOPROTEIN DIACYLGLYCERYL TRANSFERASE"/>
    <property type="match status" value="1"/>
</dbReference>
<dbReference type="EMBL" id="AYSH01000004">
    <property type="protein sequence ID" value="EST90599.1"/>
    <property type="molecule type" value="Genomic_DNA"/>
</dbReference>
<reference evidence="8 9" key="1">
    <citation type="journal article" date="2013" name="Genome Announc.">
        <title>High-Quality Draft Genome Sequence of Vagococcus lutrae Strain LBD1, Isolated from the Largemouth Bass Micropterus salmoides.</title>
        <authorList>
            <person name="Lebreton F."/>
            <person name="Valentino M.D."/>
            <person name="Duncan L.B."/>
            <person name="Zeng Q."/>
            <person name="Manson McGuire A."/>
            <person name="Earl A.M."/>
            <person name="Gilmore M.S."/>
        </authorList>
    </citation>
    <scope>NUCLEOTIDE SEQUENCE [LARGE SCALE GENOMIC DNA]</scope>
    <source>
        <strain evidence="8 9">LBD1</strain>
    </source>
</reference>
<feature type="transmembrane region" description="Helical" evidence="7">
    <location>
        <begin position="207"/>
        <end position="225"/>
    </location>
</feature>
<keyword evidence="8" id="KW-0449">Lipoprotein</keyword>
<sequence length="272" mass="31697">MILAQVDPIAFKLFGIPIHWYALIIVSGIVLGVWMASREAVRVGFEEDDIIDFMLWALPMSIIGARLYYVIFEWRTYIEHPLQIFNIRNGGLAIYGGLIAGGIVVYLFTQHRYYSFWKFLDVAAPSVIIAQAIGRWGNFMNHEAYGPETSRQFLESLHLPNFIIENMYIDGAFHHPTFLYESIWNVIGFAVILYLRSKKDLFRQGEIFLTYVLWYSFGRFFIEGMRTDSLYLFNAIRVSQLLSVVLFGTALILFLYRRKKVMPPLYNKRGVR</sequence>
<keyword evidence="6 7" id="KW-0472">Membrane</keyword>
<dbReference type="EC" id="2.5.1.145" evidence="7"/>
<dbReference type="eggNOG" id="COG0682">
    <property type="taxonomic scope" value="Bacteria"/>
</dbReference>
<comment type="catalytic activity">
    <reaction evidence="7">
        <text>L-cysteinyl-[prolipoprotein] + a 1,2-diacyl-sn-glycero-3-phospho-(1'-sn-glycerol) = an S-1,2-diacyl-sn-glyceryl-L-cysteinyl-[prolipoprotein] + sn-glycerol 1-phosphate + H(+)</text>
        <dbReference type="Rhea" id="RHEA:56712"/>
        <dbReference type="Rhea" id="RHEA-COMP:14679"/>
        <dbReference type="Rhea" id="RHEA-COMP:14680"/>
        <dbReference type="ChEBI" id="CHEBI:15378"/>
        <dbReference type="ChEBI" id="CHEBI:29950"/>
        <dbReference type="ChEBI" id="CHEBI:57685"/>
        <dbReference type="ChEBI" id="CHEBI:64716"/>
        <dbReference type="ChEBI" id="CHEBI:140658"/>
        <dbReference type="EC" id="2.5.1.145"/>
    </reaction>
</comment>
<dbReference type="GO" id="GO:0042158">
    <property type="term" value="P:lipoprotein biosynthetic process"/>
    <property type="evidence" value="ECO:0007669"/>
    <property type="project" value="UniProtKB-UniRule"/>
</dbReference>
<comment type="similarity">
    <text evidence="1 7">Belongs to the Lgt family.</text>
</comment>
<comment type="pathway">
    <text evidence="7">Protein modification; lipoprotein biosynthesis (diacylglyceryl transfer).</text>
</comment>
<keyword evidence="5 7" id="KW-1133">Transmembrane helix</keyword>
<feature type="transmembrane region" description="Helical" evidence="7">
    <location>
        <begin position="53"/>
        <end position="72"/>
    </location>
</feature>
<dbReference type="STRING" id="1408226.T233_00343"/>
<feature type="transmembrane region" description="Helical" evidence="7">
    <location>
        <begin position="231"/>
        <end position="256"/>
    </location>
</feature>
<evidence type="ECO:0000313" key="9">
    <source>
        <dbReference type="Proteomes" id="UP000018126"/>
    </source>
</evidence>
<evidence type="ECO:0000256" key="5">
    <source>
        <dbReference type="ARBA" id="ARBA00022989"/>
    </source>
</evidence>
<dbReference type="PATRIC" id="fig|1408226.3.peg.343"/>
<evidence type="ECO:0000256" key="2">
    <source>
        <dbReference type="ARBA" id="ARBA00022475"/>
    </source>
</evidence>
<evidence type="ECO:0000256" key="4">
    <source>
        <dbReference type="ARBA" id="ARBA00022692"/>
    </source>
</evidence>
<dbReference type="HAMAP" id="MF_01147">
    <property type="entry name" value="Lgt"/>
    <property type="match status" value="1"/>
</dbReference>
<name>V6Q656_9ENTE</name>
<dbReference type="GO" id="GO:0005886">
    <property type="term" value="C:plasma membrane"/>
    <property type="evidence" value="ECO:0007669"/>
    <property type="project" value="UniProtKB-SubCell"/>
</dbReference>
<proteinExistence type="inferred from homology"/>
<feature type="transmembrane region" description="Helical" evidence="7">
    <location>
        <begin position="92"/>
        <end position="109"/>
    </location>
</feature>
<dbReference type="Proteomes" id="UP000018126">
    <property type="component" value="Unassembled WGS sequence"/>
</dbReference>
<dbReference type="PROSITE" id="PS01311">
    <property type="entry name" value="LGT"/>
    <property type="match status" value="1"/>
</dbReference>
<dbReference type="PANTHER" id="PTHR30589">
    <property type="entry name" value="PROLIPOPROTEIN DIACYLGLYCERYL TRANSFERASE"/>
    <property type="match status" value="1"/>
</dbReference>
<protein>
    <recommendedName>
        <fullName evidence="7">Phosphatidylglycerol--prolipoprotein diacylglyceryl transferase</fullName>
        <ecNumber evidence="7">2.5.1.145</ecNumber>
    </recommendedName>
</protein>
<evidence type="ECO:0000256" key="6">
    <source>
        <dbReference type="ARBA" id="ARBA00023136"/>
    </source>
</evidence>
<gene>
    <name evidence="7" type="primary">lgt</name>
    <name evidence="8" type="ORF">T233_00343</name>
</gene>
<evidence type="ECO:0000256" key="1">
    <source>
        <dbReference type="ARBA" id="ARBA00007150"/>
    </source>
</evidence>
<comment type="function">
    <text evidence="7">Catalyzes the transfer of the diacylglyceryl group from phosphatidylglycerol to the sulfhydryl group of the N-terminal cysteine of a prolipoprotein, the first step in the formation of mature lipoproteins.</text>
</comment>